<reference evidence="1 2" key="1">
    <citation type="submission" date="2021-01" db="EMBL/GenBank/DDBJ databases">
        <title>Whole genome shotgun sequence of Actinoplanes humidus NBRC 14915.</title>
        <authorList>
            <person name="Komaki H."/>
            <person name="Tamura T."/>
        </authorList>
    </citation>
    <scope>NUCLEOTIDE SEQUENCE [LARGE SCALE GENOMIC DNA]</scope>
    <source>
        <strain evidence="1 2">NBRC 14915</strain>
    </source>
</reference>
<comment type="caution">
    <text evidence="1">The sequence shown here is derived from an EMBL/GenBank/DDBJ whole genome shotgun (WGS) entry which is preliminary data.</text>
</comment>
<organism evidence="1 2">
    <name type="scientific">Winogradskya humida</name>
    <dbReference type="NCBI Taxonomy" id="113566"/>
    <lineage>
        <taxon>Bacteria</taxon>
        <taxon>Bacillati</taxon>
        <taxon>Actinomycetota</taxon>
        <taxon>Actinomycetes</taxon>
        <taxon>Micromonosporales</taxon>
        <taxon>Micromonosporaceae</taxon>
        <taxon>Winogradskya</taxon>
    </lineage>
</organism>
<dbReference type="EMBL" id="BOMN01000032">
    <property type="protein sequence ID" value="GIE19776.1"/>
    <property type="molecule type" value="Genomic_DNA"/>
</dbReference>
<gene>
    <name evidence="1" type="ORF">Ahu01nite_028780</name>
</gene>
<sequence length="305" mass="33000">MTDQAELHAALLRLGGRVPDSMLAEARLRLADTGTVIVPDPDGTIELAYTFTPALPDPRTFGNAVPALLDLIGRELSDDLDKVAVRVLERVKEPVALWRAWRTAPEWAASAIPTSRVYVLEVNGPQPHAAAEVMRELAAAGLDAPQVEVYRSGDELPKYTRTARNSGALLWMADAAPAIRVARVYDVVTDGFARFEPGHERLTGADLEQVAEYLEAGAAVLATTGRLPDVIEPARGDVVPMSYRTDGRWLWTESVGYYLRAYGLAPEPDLLAYIRAAGPLRPTPDAAGEHRALATLFQSAAVVKA</sequence>
<dbReference type="Proteomes" id="UP000603200">
    <property type="component" value="Unassembled WGS sequence"/>
</dbReference>
<keyword evidence="2" id="KW-1185">Reference proteome</keyword>
<accession>A0ABQ3ZMG0</accession>
<evidence type="ECO:0000313" key="2">
    <source>
        <dbReference type="Proteomes" id="UP000603200"/>
    </source>
</evidence>
<name>A0ABQ3ZMG0_9ACTN</name>
<proteinExistence type="predicted"/>
<evidence type="ECO:0000313" key="1">
    <source>
        <dbReference type="EMBL" id="GIE19776.1"/>
    </source>
</evidence>
<dbReference type="RefSeq" id="WP_203836995.1">
    <property type="nucleotide sequence ID" value="NZ_BAAATV010000006.1"/>
</dbReference>
<protein>
    <submittedName>
        <fullName evidence="1">Uncharacterized protein</fullName>
    </submittedName>
</protein>